<dbReference type="RefSeq" id="WP_164481785.1">
    <property type="nucleotide sequence ID" value="NZ_CALTXN010000032.1"/>
</dbReference>
<sequence>MASPSTIRSPYEVRLALVQDTITSHSPLDTDAARTLAVQILATINSIPEKVR</sequence>
<protein>
    <submittedName>
        <fullName evidence="1">Uncharacterized protein</fullName>
    </submittedName>
</protein>
<dbReference type="InterPro" id="IPR046274">
    <property type="entry name" value="DUF6307"/>
</dbReference>
<evidence type="ECO:0000313" key="2">
    <source>
        <dbReference type="Proteomes" id="UP000036313"/>
    </source>
</evidence>
<gene>
    <name evidence="1" type="ORF">MOBUDSM44075_01869</name>
</gene>
<name>A0A0J6W1U4_9MYCO</name>
<organism evidence="1 2">
    <name type="scientific">Mycolicibacterium obuense</name>
    <dbReference type="NCBI Taxonomy" id="1807"/>
    <lineage>
        <taxon>Bacteria</taxon>
        <taxon>Bacillati</taxon>
        <taxon>Actinomycetota</taxon>
        <taxon>Actinomycetes</taxon>
        <taxon>Mycobacteriales</taxon>
        <taxon>Mycobacteriaceae</taxon>
        <taxon>Mycolicibacterium</taxon>
    </lineage>
</organism>
<accession>A0A0J6W1U4</accession>
<dbReference type="PATRIC" id="fig|1807.14.peg.1879"/>
<dbReference type="AlphaFoldDB" id="A0A0J6W1U4"/>
<reference evidence="1 2" key="1">
    <citation type="journal article" date="2015" name="Genome Biol. Evol.">
        <title>Characterization of Three Mycobacterium spp. with Potential Use in Bioremediation by Genome Sequencing and Comparative Genomics.</title>
        <authorList>
            <person name="Das S."/>
            <person name="Pettersson B.M."/>
            <person name="Behra P.R."/>
            <person name="Ramesh M."/>
            <person name="Dasgupta S."/>
            <person name="Bhattacharya A."/>
            <person name="Kirsebom L.A."/>
        </authorList>
    </citation>
    <scope>NUCLEOTIDE SEQUENCE [LARGE SCALE GENOMIC DNA]</scope>
    <source>
        <strain evidence="1 2">DSM 44075</strain>
    </source>
</reference>
<dbReference type="Pfam" id="PF19826">
    <property type="entry name" value="DUF6307"/>
    <property type="match status" value="1"/>
</dbReference>
<proteinExistence type="predicted"/>
<dbReference type="EMBL" id="JYNU01000010">
    <property type="protein sequence ID" value="KMO77300.1"/>
    <property type="molecule type" value="Genomic_DNA"/>
</dbReference>
<dbReference type="Proteomes" id="UP000036313">
    <property type="component" value="Unassembled WGS sequence"/>
</dbReference>
<comment type="caution">
    <text evidence="1">The sequence shown here is derived from an EMBL/GenBank/DDBJ whole genome shotgun (WGS) entry which is preliminary data.</text>
</comment>
<evidence type="ECO:0000313" key="1">
    <source>
        <dbReference type="EMBL" id="KMO77300.1"/>
    </source>
</evidence>